<feature type="region of interest" description="Disordered" evidence="9">
    <location>
        <begin position="63"/>
        <end position="87"/>
    </location>
</feature>
<dbReference type="InterPro" id="IPR027417">
    <property type="entry name" value="P-loop_NTPase"/>
</dbReference>
<organism evidence="12 13">
    <name type="scientific">Porites evermanni</name>
    <dbReference type="NCBI Taxonomy" id="104178"/>
    <lineage>
        <taxon>Eukaryota</taxon>
        <taxon>Metazoa</taxon>
        <taxon>Cnidaria</taxon>
        <taxon>Anthozoa</taxon>
        <taxon>Hexacorallia</taxon>
        <taxon>Scleractinia</taxon>
        <taxon>Fungiina</taxon>
        <taxon>Poritidae</taxon>
        <taxon>Porites</taxon>
    </lineage>
</organism>
<evidence type="ECO:0000256" key="6">
    <source>
        <dbReference type="ARBA" id="ARBA00022840"/>
    </source>
</evidence>
<evidence type="ECO:0000313" key="12">
    <source>
        <dbReference type="EMBL" id="CAH3180573.1"/>
    </source>
</evidence>
<dbReference type="Pfam" id="PF08477">
    <property type="entry name" value="Roc"/>
    <property type="match status" value="1"/>
</dbReference>
<keyword evidence="5" id="KW-0418">Kinase</keyword>
<evidence type="ECO:0000259" key="10">
    <source>
        <dbReference type="PROSITE" id="PS50017"/>
    </source>
</evidence>
<feature type="domain" description="Death" evidence="10">
    <location>
        <begin position="810"/>
        <end position="895"/>
    </location>
</feature>
<name>A0ABN8RQF2_9CNID</name>
<dbReference type="InterPro" id="IPR000488">
    <property type="entry name" value="Death_dom"/>
</dbReference>
<dbReference type="PANTHER" id="PTHR47679:SF1">
    <property type="entry name" value="PROTEIN TORNADO 1"/>
    <property type="match status" value="1"/>
</dbReference>
<dbReference type="CDD" id="cd01670">
    <property type="entry name" value="Death"/>
    <property type="match status" value="1"/>
</dbReference>
<feature type="region of interest" description="Disordered" evidence="9">
    <location>
        <begin position="418"/>
        <end position="444"/>
    </location>
</feature>
<evidence type="ECO:0000256" key="3">
    <source>
        <dbReference type="ARBA" id="ARBA00022737"/>
    </source>
</evidence>
<sequence>RLSTALKRSHFRSWFEPLPSYVIARGPKAVAAYQRAKETGKILDRRVKVLLIGQDRVGKTSVGRSLKGEPFRANETSTDGVQMHTPLKNPGIQPWKFSVMQQETTAYHHKCAEYIGRELLAEAKAEETRAYKEFINTFPRPTKRPRPTNRLHHESLDLILDLTEIPDIFGSESTRNQLGEIPEQEDGSIPDEIVRLLDGKQKEEFAALPDGVWPVIWDLAGQAVYRAIHPIFMSPEAVYILVFDLTKELTSSAQCKVRTEGCEEVEIAAPDSGDTNLDHIMRWLDLVHSLRQSSKGETLPPVVLVGTHADCANSNRMIALKKFLSRNARVLSKRIAQTLTVDNTRAGESPSQEDRQIVKLRQEILNAADTMPHTNIQVPLKWLEVENKVYELSKQGEKYTTRQRFKMEIFDYQEFLGNDNDEDDFDDSNEDDVSVYDDDGDNDVDDDVDGYDDCSDVCADNVNGNAEEGLLMEEEDEEDDFEHLLNFLHDRGTIVYHDNNPNGLVVLDPQWLIDVLCKIVTVKEQEEESLRVLSLRQDLLDKGILHAQLLEHVCKNLKLDHIKDSLLFIMKKFNLLCECKNKDGISIYLVPCMLTTKPADDLMGPVFHGSAPVFITFDTNYVPAGLFSRLLVLFGEWAACKTSCEQQQFYANAARFFIGKVTCLGFACFKTVIKIHLWTMDNSNPAKTEPELCSEVSSVLRSSLERLKRECHWLRAVSWQLCGQCKLCPGRVDPETKKCYWHQTTDCLHDDCAHYVPVTSSPFCCAYAKGPDFRISQTWIQVLKQTSLFITLGDKLKPLRLTTGIYALLTKEVLDDLSRDIGKFWKSLGLKLKVPNANIDEIQADQVQYPSVKEKSFQMLMVWFDRGESVTFSELSRALKTLGKDRLAKKYCSDF</sequence>
<comment type="catalytic activity">
    <reaction evidence="8">
        <text>L-seryl-[protein] + ATP = O-phospho-L-seryl-[protein] + ADP + H(+)</text>
        <dbReference type="Rhea" id="RHEA:17989"/>
        <dbReference type="Rhea" id="RHEA-COMP:9863"/>
        <dbReference type="Rhea" id="RHEA-COMP:11604"/>
        <dbReference type="ChEBI" id="CHEBI:15378"/>
        <dbReference type="ChEBI" id="CHEBI:29999"/>
        <dbReference type="ChEBI" id="CHEBI:30616"/>
        <dbReference type="ChEBI" id="CHEBI:83421"/>
        <dbReference type="ChEBI" id="CHEBI:456216"/>
        <dbReference type="EC" id="2.7.11.1"/>
    </reaction>
</comment>
<dbReference type="EMBL" id="CALNXI010001968">
    <property type="protein sequence ID" value="CAH3180573.1"/>
    <property type="molecule type" value="Genomic_DNA"/>
</dbReference>
<dbReference type="SUPFAM" id="SSF52540">
    <property type="entry name" value="P-loop containing nucleoside triphosphate hydrolases"/>
    <property type="match status" value="1"/>
</dbReference>
<evidence type="ECO:0000256" key="9">
    <source>
        <dbReference type="SAM" id="MobiDB-lite"/>
    </source>
</evidence>
<comment type="catalytic activity">
    <reaction evidence="7">
        <text>L-threonyl-[protein] + ATP = O-phospho-L-threonyl-[protein] + ADP + H(+)</text>
        <dbReference type="Rhea" id="RHEA:46608"/>
        <dbReference type="Rhea" id="RHEA-COMP:11060"/>
        <dbReference type="Rhea" id="RHEA-COMP:11605"/>
        <dbReference type="ChEBI" id="CHEBI:15378"/>
        <dbReference type="ChEBI" id="CHEBI:30013"/>
        <dbReference type="ChEBI" id="CHEBI:30616"/>
        <dbReference type="ChEBI" id="CHEBI:61977"/>
        <dbReference type="ChEBI" id="CHEBI:456216"/>
        <dbReference type="EC" id="2.7.11.1"/>
    </reaction>
</comment>
<evidence type="ECO:0000256" key="4">
    <source>
        <dbReference type="ARBA" id="ARBA00022741"/>
    </source>
</evidence>
<dbReference type="SUPFAM" id="SSF47986">
    <property type="entry name" value="DEATH domain"/>
    <property type="match status" value="1"/>
</dbReference>
<evidence type="ECO:0000313" key="13">
    <source>
        <dbReference type="Proteomes" id="UP001159427"/>
    </source>
</evidence>
<feature type="non-terminal residue" evidence="12">
    <location>
        <position position="1"/>
    </location>
</feature>
<dbReference type="Proteomes" id="UP001159427">
    <property type="component" value="Unassembled WGS sequence"/>
</dbReference>
<dbReference type="Pfam" id="PF16095">
    <property type="entry name" value="COR-A"/>
    <property type="match status" value="1"/>
</dbReference>
<evidence type="ECO:0000259" key="11">
    <source>
        <dbReference type="PROSITE" id="PS51424"/>
    </source>
</evidence>
<keyword evidence="2" id="KW-0808">Transferase</keyword>
<dbReference type="PROSITE" id="PS51424">
    <property type="entry name" value="ROC"/>
    <property type="match status" value="1"/>
</dbReference>
<keyword evidence="6" id="KW-0067">ATP-binding</keyword>
<evidence type="ECO:0000256" key="1">
    <source>
        <dbReference type="ARBA" id="ARBA00012513"/>
    </source>
</evidence>
<evidence type="ECO:0000256" key="5">
    <source>
        <dbReference type="ARBA" id="ARBA00022777"/>
    </source>
</evidence>
<dbReference type="InterPro" id="IPR032171">
    <property type="entry name" value="COR-A"/>
</dbReference>
<dbReference type="Gene3D" id="3.40.50.300">
    <property type="entry name" value="P-loop containing nucleotide triphosphate hydrolases"/>
    <property type="match status" value="1"/>
</dbReference>
<dbReference type="Gene3D" id="1.10.533.10">
    <property type="entry name" value="Death Domain, Fas"/>
    <property type="match status" value="1"/>
</dbReference>
<dbReference type="Pfam" id="PF00531">
    <property type="entry name" value="Death"/>
    <property type="match status" value="1"/>
</dbReference>
<dbReference type="InterPro" id="IPR011029">
    <property type="entry name" value="DEATH-like_dom_sf"/>
</dbReference>
<feature type="domain" description="Roc" evidence="11">
    <location>
        <begin position="40"/>
        <end position="371"/>
    </location>
</feature>
<evidence type="ECO:0000256" key="8">
    <source>
        <dbReference type="ARBA" id="ARBA00048679"/>
    </source>
</evidence>
<proteinExistence type="predicted"/>
<dbReference type="PROSITE" id="PS50017">
    <property type="entry name" value="DEATH_DOMAIN"/>
    <property type="match status" value="1"/>
</dbReference>
<gene>
    <name evidence="12" type="ORF">PEVE_00013003</name>
</gene>
<evidence type="ECO:0000256" key="7">
    <source>
        <dbReference type="ARBA" id="ARBA00047899"/>
    </source>
</evidence>
<feature type="compositionally biased region" description="Acidic residues" evidence="9">
    <location>
        <begin position="419"/>
        <end position="444"/>
    </location>
</feature>
<dbReference type="PANTHER" id="PTHR47679">
    <property type="entry name" value="PROTEIN TORNADO 1"/>
    <property type="match status" value="1"/>
</dbReference>
<protein>
    <recommendedName>
        <fullName evidence="1">non-specific serine/threonine protein kinase</fullName>
        <ecNumber evidence="1">2.7.11.1</ecNumber>
    </recommendedName>
</protein>
<reference evidence="12 13" key="1">
    <citation type="submission" date="2022-05" db="EMBL/GenBank/DDBJ databases">
        <authorList>
            <consortium name="Genoscope - CEA"/>
            <person name="William W."/>
        </authorList>
    </citation>
    <scope>NUCLEOTIDE SEQUENCE [LARGE SCALE GENOMIC DNA]</scope>
</reference>
<keyword evidence="3" id="KW-0677">Repeat</keyword>
<keyword evidence="13" id="KW-1185">Reference proteome</keyword>
<comment type="caution">
    <text evidence="12">The sequence shown here is derived from an EMBL/GenBank/DDBJ whole genome shotgun (WGS) entry which is preliminary data.</text>
</comment>
<evidence type="ECO:0000256" key="2">
    <source>
        <dbReference type="ARBA" id="ARBA00022679"/>
    </source>
</evidence>
<accession>A0ABN8RQF2</accession>
<keyword evidence="4" id="KW-0547">Nucleotide-binding</keyword>
<dbReference type="EC" id="2.7.11.1" evidence="1"/>
<dbReference type="InterPro" id="IPR020859">
    <property type="entry name" value="ROC"/>
</dbReference>